<evidence type="ECO:0000313" key="1">
    <source>
        <dbReference type="EMBL" id="SHL57057.1"/>
    </source>
</evidence>
<dbReference type="Proteomes" id="UP000184012">
    <property type="component" value="Unassembled WGS sequence"/>
</dbReference>
<reference evidence="1 2" key="1">
    <citation type="submission" date="2016-11" db="EMBL/GenBank/DDBJ databases">
        <authorList>
            <person name="Varghese N."/>
            <person name="Submissions S."/>
        </authorList>
    </citation>
    <scope>NUCLEOTIDE SEQUENCE [LARGE SCALE GENOMIC DNA]</scope>
    <source>
        <strain evidence="1 2">FD</strain>
    </source>
</reference>
<gene>
    <name evidence="1" type="ORF">SAMN04515649_10644</name>
</gene>
<accession>A0AB74EZC0</accession>
<proteinExistence type="predicted"/>
<name>A0AB74EZC0_9FIRM</name>
<dbReference type="RefSeq" id="WP_073382787.1">
    <property type="nucleotide sequence ID" value="NZ_FRBP01000006.1"/>
</dbReference>
<protein>
    <submittedName>
        <fullName evidence="1">Uncharacterized protein</fullName>
    </submittedName>
</protein>
<sequence>MAIRKAEYRFRNGSTWDTLYFKTIADQIIDLCPSILISRTTDLVNRPSDGGMQWNKTEDDTTLAQIVSGTPSNIKILKTGLYLICCKHALLISGAPSGGVLQMRKVAATETMLEDAIMGMGNVNNESNLNLTTMMRFTAGDIVKFTSFYSATVTTFMTVGSVLRLVKLH</sequence>
<dbReference type="EMBL" id="FRBP01000006">
    <property type="protein sequence ID" value="SHL57057.1"/>
    <property type="molecule type" value="Genomic_DNA"/>
</dbReference>
<evidence type="ECO:0000313" key="2">
    <source>
        <dbReference type="Proteomes" id="UP000184012"/>
    </source>
</evidence>
<comment type="caution">
    <text evidence="1">The sequence shown here is derived from an EMBL/GenBank/DDBJ whole genome shotgun (WGS) entry which is preliminary data.</text>
</comment>
<dbReference type="AlphaFoldDB" id="A0AB74EZC0"/>
<organism evidence="1 2">
    <name type="scientific">Eubacterium callanderi</name>
    <dbReference type="NCBI Taxonomy" id="53442"/>
    <lineage>
        <taxon>Bacteria</taxon>
        <taxon>Bacillati</taxon>
        <taxon>Bacillota</taxon>
        <taxon>Clostridia</taxon>
        <taxon>Eubacteriales</taxon>
        <taxon>Eubacteriaceae</taxon>
        <taxon>Eubacterium</taxon>
    </lineage>
</organism>